<comment type="caution">
    <text evidence="2">The sequence shown here is derived from an EMBL/GenBank/DDBJ whole genome shotgun (WGS) entry which is preliminary data.</text>
</comment>
<reference evidence="2 3" key="1">
    <citation type="journal article" date="2021" name="BMC Genomics">
        <title>Datura genome reveals duplications of psychoactive alkaloid biosynthetic genes and high mutation rate following tissue culture.</title>
        <authorList>
            <person name="Rajewski A."/>
            <person name="Carter-House D."/>
            <person name="Stajich J."/>
            <person name="Litt A."/>
        </authorList>
    </citation>
    <scope>NUCLEOTIDE SEQUENCE [LARGE SCALE GENOMIC DNA]</scope>
    <source>
        <strain evidence="2">AR-01</strain>
    </source>
</reference>
<feature type="non-terminal residue" evidence="2">
    <location>
        <position position="1"/>
    </location>
</feature>
<organism evidence="2 3">
    <name type="scientific">Datura stramonium</name>
    <name type="common">Jimsonweed</name>
    <name type="synonym">Common thornapple</name>
    <dbReference type="NCBI Taxonomy" id="4076"/>
    <lineage>
        <taxon>Eukaryota</taxon>
        <taxon>Viridiplantae</taxon>
        <taxon>Streptophyta</taxon>
        <taxon>Embryophyta</taxon>
        <taxon>Tracheophyta</taxon>
        <taxon>Spermatophyta</taxon>
        <taxon>Magnoliopsida</taxon>
        <taxon>eudicotyledons</taxon>
        <taxon>Gunneridae</taxon>
        <taxon>Pentapetalae</taxon>
        <taxon>asterids</taxon>
        <taxon>lamiids</taxon>
        <taxon>Solanales</taxon>
        <taxon>Solanaceae</taxon>
        <taxon>Solanoideae</taxon>
        <taxon>Datureae</taxon>
        <taxon>Datura</taxon>
    </lineage>
</organism>
<evidence type="ECO:0000313" key="2">
    <source>
        <dbReference type="EMBL" id="MCD9641663.1"/>
    </source>
</evidence>
<name>A0ABS8V603_DATST</name>
<feature type="region of interest" description="Disordered" evidence="1">
    <location>
        <begin position="1"/>
        <end position="57"/>
    </location>
</feature>
<gene>
    <name evidence="2" type="ORF">HAX54_028004</name>
</gene>
<protein>
    <submittedName>
        <fullName evidence="2">Uncharacterized protein</fullName>
    </submittedName>
</protein>
<keyword evidence="3" id="KW-1185">Reference proteome</keyword>
<evidence type="ECO:0000256" key="1">
    <source>
        <dbReference type="SAM" id="MobiDB-lite"/>
    </source>
</evidence>
<proteinExistence type="predicted"/>
<feature type="compositionally biased region" description="Polar residues" evidence="1">
    <location>
        <begin position="37"/>
        <end position="57"/>
    </location>
</feature>
<feature type="compositionally biased region" description="Basic and acidic residues" evidence="1">
    <location>
        <begin position="13"/>
        <end position="25"/>
    </location>
</feature>
<sequence>DMDISRIMVNTQKIEEDNHKDGEKHQSKKVKSIVHGTISSRQPTSAPAPSNRNNQRF</sequence>
<dbReference type="Proteomes" id="UP000823775">
    <property type="component" value="Unassembled WGS sequence"/>
</dbReference>
<evidence type="ECO:0000313" key="3">
    <source>
        <dbReference type="Proteomes" id="UP000823775"/>
    </source>
</evidence>
<dbReference type="EMBL" id="JACEIK010003420">
    <property type="protein sequence ID" value="MCD9641663.1"/>
    <property type="molecule type" value="Genomic_DNA"/>
</dbReference>
<accession>A0ABS8V603</accession>